<protein>
    <recommendedName>
        <fullName evidence="3">Polyketide cyclase</fullName>
    </recommendedName>
</protein>
<dbReference type="Gene3D" id="3.30.530.20">
    <property type="match status" value="1"/>
</dbReference>
<dbReference type="CDD" id="cd07818">
    <property type="entry name" value="SRPBCC_1"/>
    <property type="match status" value="1"/>
</dbReference>
<gene>
    <name evidence="1" type="ORF">B9G79_01320</name>
</gene>
<dbReference type="InterPro" id="IPR019587">
    <property type="entry name" value="Polyketide_cyclase/dehydratase"/>
</dbReference>
<name>A0A1Z3N4I7_BDEBC</name>
<dbReference type="SUPFAM" id="SSF55961">
    <property type="entry name" value="Bet v1-like"/>
    <property type="match status" value="1"/>
</dbReference>
<dbReference type="Pfam" id="PF10604">
    <property type="entry name" value="Polyketide_cyc2"/>
    <property type="match status" value="1"/>
</dbReference>
<organism evidence="1 2">
    <name type="scientific">Bdellovibrio bacteriovorus</name>
    <dbReference type="NCBI Taxonomy" id="959"/>
    <lineage>
        <taxon>Bacteria</taxon>
        <taxon>Pseudomonadati</taxon>
        <taxon>Bdellovibrionota</taxon>
        <taxon>Bdellovibrionia</taxon>
        <taxon>Bdellovibrionales</taxon>
        <taxon>Pseudobdellovibrionaceae</taxon>
        <taxon>Bdellovibrio</taxon>
    </lineage>
</organism>
<accession>A0A1Z3N4I7</accession>
<dbReference type="EMBL" id="CP020946">
    <property type="protein sequence ID" value="ASD62297.1"/>
    <property type="molecule type" value="Genomic_DNA"/>
</dbReference>
<evidence type="ECO:0008006" key="3">
    <source>
        <dbReference type="Google" id="ProtNLM"/>
    </source>
</evidence>
<dbReference type="Proteomes" id="UP000197003">
    <property type="component" value="Chromosome"/>
</dbReference>
<evidence type="ECO:0000313" key="1">
    <source>
        <dbReference type="EMBL" id="ASD62297.1"/>
    </source>
</evidence>
<dbReference type="OrthoDB" id="9807923at2"/>
<dbReference type="AlphaFoldDB" id="A0A1Z3N4I7"/>
<dbReference type="RefSeq" id="WP_088563947.1">
    <property type="nucleotide sequence ID" value="NZ_CP020946.1"/>
</dbReference>
<sequence length="181" mass="20516">MKTFGIIVGSLVALILVLGLLAPKDFKVSRDIIIDRPQSEVYAYVKQLKNQNLWNAWFLKDPKVKMEYQGEDGTIGFVASWESAMKEVGVGEQEIKGLSENTRVDTEIRFKIPMEASFDSYVTTEAVDAGQTRVTMGMHDEMSIPMNVMSFLFNKIFGGEDHIIRDMDQSLINLKTQLEQK</sequence>
<evidence type="ECO:0000313" key="2">
    <source>
        <dbReference type="Proteomes" id="UP000197003"/>
    </source>
</evidence>
<reference evidence="1 2" key="1">
    <citation type="submission" date="2017-04" db="EMBL/GenBank/DDBJ databases">
        <title>Whole genome sequence of Bdellovibrio bacteriovorus strain SSB218315.</title>
        <authorList>
            <person name="Oyedara O."/>
            <person name="Rodriguez-Perez M.A."/>
        </authorList>
    </citation>
    <scope>NUCLEOTIDE SEQUENCE [LARGE SCALE GENOMIC DNA]</scope>
    <source>
        <strain evidence="1 2">SSB218315</strain>
    </source>
</reference>
<proteinExistence type="predicted"/>
<dbReference type="InterPro" id="IPR023393">
    <property type="entry name" value="START-like_dom_sf"/>
</dbReference>